<keyword evidence="6" id="KW-1185">Reference proteome</keyword>
<dbReference type="Gene3D" id="1.10.10.60">
    <property type="entry name" value="Homeodomain-like"/>
    <property type="match status" value="1"/>
</dbReference>
<evidence type="ECO:0000313" key="5">
    <source>
        <dbReference type="EMBL" id="GGF94006.1"/>
    </source>
</evidence>
<dbReference type="PANTHER" id="PTHR46796">
    <property type="entry name" value="HTH-TYPE TRANSCRIPTIONAL ACTIVATOR RHAS-RELATED"/>
    <property type="match status" value="1"/>
</dbReference>
<gene>
    <name evidence="5" type="ORF">GCM10007304_04760</name>
</gene>
<sequence length="176" mass="19380">MIGASFRPGCFRPFLRQSVRTLTDRVVPAGDVVGVDDVETAEWLLDPSRSDEQLVDGMNRWLSSAQPADDRVAFELADLVSRVEADRTVVRAEQLAAIAGVSLRTLQRRFDDYVGIGPKWVIQRCRMLDVAAAVHSGQPVDFASLATELGFSDQPHLTRAWTALVGSPPATYRNRA</sequence>
<dbReference type="InterPro" id="IPR018060">
    <property type="entry name" value="HTH_AraC"/>
</dbReference>
<keyword evidence="3" id="KW-0804">Transcription</keyword>
<feature type="domain" description="HTH araC/xylS-type" evidence="4">
    <location>
        <begin position="70"/>
        <end position="175"/>
    </location>
</feature>
<dbReference type="GO" id="GO:0043565">
    <property type="term" value="F:sequence-specific DNA binding"/>
    <property type="evidence" value="ECO:0007669"/>
    <property type="project" value="InterPro"/>
</dbReference>
<evidence type="ECO:0000313" key="6">
    <source>
        <dbReference type="Proteomes" id="UP000654257"/>
    </source>
</evidence>
<evidence type="ECO:0000256" key="1">
    <source>
        <dbReference type="ARBA" id="ARBA00023015"/>
    </source>
</evidence>
<reference evidence="5" key="2">
    <citation type="submission" date="2020-09" db="EMBL/GenBank/DDBJ databases">
        <authorList>
            <person name="Sun Q."/>
            <person name="Sedlacek I."/>
        </authorList>
    </citation>
    <scope>NUCLEOTIDE SEQUENCE</scope>
    <source>
        <strain evidence="5">CCM 7905</strain>
    </source>
</reference>
<dbReference type="AlphaFoldDB" id="A0A917CNJ8"/>
<evidence type="ECO:0000256" key="2">
    <source>
        <dbReference type="ARBA" id="ARBA00023125"/>
    </source>
</evidence>
<dbReference type="EMBL" id="BMCU01000001">
    <property type="protein sequence ID" value="GGF94006.1"/>
    <property type="molecule type" value="Genomic_DNA"/>
</dbReference>
<dbReference type="SMART" id="SM00342">
    <property type="entry name" value="HTH_ARAC"/>
    <property type="match status" value="1"/>
</dbReference>
<dbReference type="InterPro" id="IPR009057">
    <property type="entry name" value="Homeodomain-like_sf"/>
</dbReference>
<name>A0A917CNJ8_9NOCA</name>
<comment type="caution">
    <text evidence="5">The sequence shown here is derived from an EMBL/GenBank/DDBJ whole genome shotgun (WGS) entry which is preliminary data.</text>
</comment>
<reference evidence="5" key="1">
    <citation type="journal article" date="2014" name="Int. J. Syst. Evol. Microbiol.">
        <title>Complete genome sequence of Corynebacterium casei LMG S-19264T (=DSM 44701T), isolated from a smear-ripened cheese.</title>
        <authorList>
            <consortium name="US DOE Joint Genome Institute (JGI-PGF)"/>
            <person name="Walter F."/>
            <person name="Albersmeier A."/>
            <person name="Kalinowski J."/>
            <person name="Ruckert C."/>
        </authorList>
    </citation>
    <scope>NUCLEOTIDE SEQUENCE</scope>
    <source>
        <strain evidence="5">CCM 7905</strain>
    </source>
</reference>
<proteinExistence type="predicted"/>
<keyword evidence="2" id="KW-0238">DNA-binding</keyword>
<dbReference type="GO" id="GO:0003700">
    <property type="term" value="F:DNA-binding transcription factor activity"/>
    <property type="evidence" value="ECO:0007669"/>
    <property type="project" value="InterPro"/>
</dbReference>
<keyword evidence="1" id="KW-0805">Transcription regulation</keyword>
<protein>
    <submittedName>
        <fullName evidence="5">AraC family transcriptional regulator</fullName>
    </submittedName>
</protein>
<accession>A0A917CNJ8</accession>
<organism evidence="5 6">
    <name type="scientific">Rhodococcoides trifolii</name>
    <dbReference type="NCBI Taxonomy" id="908250"/>
    <lineage>
        <taxon>Bacteria</taxon>
        <taxon>Bacillati</taxon>
        <taxon>Actinomycetota</taxon>
        <taxon>Actinomycetes</taxon>
        <taxon>Mycobacteriales</taxon>
        <taxon>Nocardiaceae</taxon>
        <taxon>Rhodococcoides</taxon>
    </lineage>
</organism>
<dbReference type="InterPro" id="IPR050204">
    <property type="entry name" value="AraC_XylS_family_regulators"/>
</dbReference>
<dbReference type="Proteomes" id="UP000654257">
    <property type="component" value="Unassembled WGS sequence"/>
</dbReference>
<evidence type="ECO:0000256" key="3">
    <source>
        <dbReference type="ARBA" id="ARBA00023163"/>
    </source>
</evidence>
<dbReference type="SUPFAM" id="SSF46689">
    <property type="entry name" value="Homeodomain-like"/>
    <property type="match status" value="1"/>
</dbReference>
<evidence type="ECO:0000259" key="4">
    <source>
        <dbReference type="PROSITE" id="PS01124"/>
    </source>
</evidence>
<dbReference type="Pfam" id="PF12833">
    <property type="entry name" value="HTH_18"/>
    <property type="match status" value="1"/>
</dbReference>
<dbReference type="PROSITE" id="PS01124">
    <property type="entry name" value="HTH_ARAC_FAMILY_2"/>
    <property type="match status" value="1"/>
</dbReference>